<accession>A0A917A0B3</accession>
<comment type="caution">
    <text evidence="2">The sequence shown here is derived from an EMBL/GenBank/DDBJ whole genome shotgun (WGS) entry which is preliminary data.</text>
</comment>
<sequence length="234" mass="24490">MPFRPSKIRLAAVLGLVGGALLAQTGLAAAIDRAPFPGRPVGDARPGYGAESQYSGAEFLRRPVPVGHARDGRHHGSFVEFGEVGVPYGTYALPAYRSRAGVYPGFGGGQGGGGGSFVYFMDPADAEASSSDTRPTTTGARIIDVESERLDRQPVAAGKVSVTYVGTAKIIRIAAADDGAALPRASARGGAGRAVLEPWSEGWARYCARTHADFDRARGTFRTAEGRTRFCTGE</sequence>
<reference evidence="2" key="2">
    <citation type="submission" date="2020-09" db="EMBL/GenBank/DDBJ databases">
        <authorList>
            <person name="Sun Q."/>
            <person name="Zhou Y."/>
        </authorList>
    </citation>
    <scope>NUCLEOTIDE SEQUENCE</scope>
    <source>
        <strain evidence="2">CGMCC 1.15367</strain>
    </source>
</reference>
<dbReference type="RefSeq" id="WP_188912121.1">
    <property type="nucleotide sequence ID" value="NZ_BMIQ01000008.1"/>
</dbReference>
<evidence type="ECO:0000313" key="2">
    <source>
        <dbReference type="EMBL" id="GGE19048.1"/>
    </source>
</evidence>
<gene>
    <name evidence="2" type="ORF">GCM10011390_42790</name>
</gene>
<keyword evidence="3" id="KW-1185">Reference proteome</keyword>
<organism evidence="2 3">
    <name type="scientific">Aureimonas endophytica</name>
    <dbReference type="NCBI Taxonomy" id="2027858"/>
    <lineage>
        <taxon>Bacteria</taxon>
        <taxon>Pseudomonadati</taxon>
        <taxon>Pseudomonadota</taxon>
        <taxon>Alphaproteobacteria</taxon>
        <taxon>Hyphomicrobiales</taxon>
        <taxon>Aurantimonadaceae</taxon>
        <taxon>Aureimonas</taxon>
    </lineage>
</organism>
<keyword evidence="1" id="KW-0732">Signal</keyword>
<dbReference type="EMBL" id="BMIQ01000008">
    <property type="protein sequence ID" value="GGE19048.1"/>
    <property type="molecule type" value="Genomic_DNA"/>
</dbReference>
<evidence type="ECO:0000256" key="1">
    <source>
        <dbReference type="SAM" id="SignalP"/>
    </source>
</evidence>
<feature type="signal peptide" evidence="1">
    <location>
        <begin position="1"/>
        <end position="23"/>
    </location>
</feature>
<dbReference type="AlphaFoldDB" id="A0A917A0B3"/>
<proteinExistence type="predicted"/>
<name>A0A917A0B3_9HYPH</name>
<evidence type="ECO:0008006" key="4">
    <source>
        <dbReference type="Google" id="ProtNLM"/>
    </source>
</evidence>
<feature type="chain" id="PRO_5038059196" description="Lectin-like protein BA14k" evidence="1">
    <location>
        <begin position="24"/>
        <end position="234"/>
    </location>
</feature>
<evidence type="ECO:0000313" key="3">
    <source>
        <dbReference type="Proteomes" id="UP000644699"/>
    </source>
</evidence>
<protein>
    <recommendedName>
        <fullName evidence="4">Lectin-like protein BA14k</fullName>
    </recommendedName>
</protein>
<reference evidence="2" key="1">
    <citation type="journal article" date="2014" name="Int. J. Syst. Evol. Microbiol.">
        <title>Complete genome sequence of Corynebacterium casei LMG S-19264T (=DSM 44701T), isolated from a smear-ripened cheese.</title>
        <authorList>
            <consortium name="US DOE Joint Genome Institute (JGI-PGF)"/>
            <person name="Walter F."/>
            <person name="Albersmeier A."/>
            <person name="Kalinowski J."/>
            <person name="Ruckert C."/>
        </authorList>
    </citation>
    <scope>NUCLEOTIDE SEQUENCE</scope>
    <source>
        <strain evidence="2">CGMCC 1.15367</strain>
    </source>
</reference>
<dbReference type="Proteomes" id="UP000644699">
    <property type="component" value="Unassembled WGS sequence"/>
</dbReference>